<comment type="caution">
    <text evidence="3">The sequence shown here is derived from an EMBL/GenBank/DDBJ whole genome shotgun (WGS) entry which is preliminary data.</text>
</comment>
<protein>
    <recommendedName>
        <fullName evidence="5">Outer membrane protein TolC</fullName>
    </recommendedName>
</protein>
<sequence length="412" mass="47147">MWIDKFVQQHLNLPAWGKRDLAISLLLLYLLLLSPTAHAQTPANTSLSSLTDAAEARLQTDLVQRPETWVSSWLAAAPTVSIAALQSQADQGTDELELALSLPLTSPSGHQLNQQWQSIAQHYQQQLLKLRRWYASGQVRNLVWTIAQHQQQQQLLQQQLQTYQGLMAPLQQQAETTEADTYFRYGLQQAQTQLAMLQLEHQQHQQAAEQQLMELTGTRQIPTNLADTNPTKLDAAAWQQHPQLALLQLHEQQLYLQQQQNLSGNTPWQVTTRFKRIDTAGISENQIGLQLDIPLSLGAQLSQTEQSNYQISQQQWLQDYQQSRQQIIQQYQQAQAQLSLLEAQYQMLQPHQQLRQQAQSALLLLLQRQEINPDIAQQRLQQLFAEQRQVQLLKQQIQQAYAQLQQAAGVPL</sequence>
<evidence type="ECO:0000313" key="4">
    <source>
        <dbReference type="Proteomes" id="UP000246964"/>
    </source>
</evidence>
<feature type="signal peptide" evidence="2">
    <location>
        <begin position="1"/>
        <end position="39"/>
    </location>
</feature>
<name>A0A317QEU0_9GAMM</name>
<evidence type="ECO:0000256" key="1">
    <source>
        <dbReference type="SAM" id="Coils"/>
    </source>
</evidence>
<feature type="coiled-coil region" evidence="1">
    <location>
        <begin position="146"/>
        <end position="214"/>
    </location>
</feature>
<keyword evidence="1" id="KW-0175">Coiled coil</keyword>
<dbReference type="AlphaFoldDB" id="A0A317QEU0"/>
<feature type="chain" id="PRO_5016241874" description="Outer membrane protein TolC" evidence="2">
    <location>
        <begin position="40"/>
        <end position="412"/>
    </location>
</feature>
<gene>
    <name evidence="3" type="ORF">DET45_101291</name>
</gene>
<feature type="coiled-coil region" evidence="1">
    <location>
        <begin position="317"/>
        <end position="344"/>
    </location>
</feature>
<dbReference type="EMBL" id="QGTT01000001">
    <property type="protein sequence ID" value="PWW16183.1"/>
    <property type="molecule type" value="Genomic_DNA"/>
</dbReference>
<keyword evidence="2" id="KW-0732">Signal</keyword>
<dbReference type="SUPFAM" id="SSF56954">
    <property type="entry name" value="Outer membrane efflux proteins (OEP)"/>
    <property type="match status" value="1"/>
</dbReference>
<evidence type="ECO:0000313" key="3">
    <source>
        <dbReference type="EMBL" id="PWW16183.1"/>
    </source>
</evidence>
<keyword evidence="4" id="KW-1185">Reference proteome</keyword>
<dbReference type="OrthoDB" id="5755469at2"/>
<dbReference type="Proteomes" id="UP000246964">
    <property type="component" value="Unassembled WGS sequence"/>
</dbReference>
<dbReference type="Gene3D" id="1.20.1600.10">
    <property type="entry name" value="Outer membrane efflux proteins (OEP)"/>
    <property type="match status" value="1"/>
</dbReference>
<accession>A0A317QEU0</accession>
<organism evidence="3 4">
    <name type="scientific">Pseudidiomarina maritima</name>
    <dbReference type="NCBI Taxonomy" id="519453"/>
    <lineage>
        <taxon>Bacteria</taxon>
        <taxon>Pseudomonadati</taxon>
        <taxon>Pseudomonadota</taxon>
        <taxon>Gammaproteobacteria</taxon>
        <taxon>Alteromonadales</taxon>
        <taxon>Idiomarinaceae</taxon>
        <taxon>Pseudidiomarina</taxon>
    </lineage>
</organism>
<reference evidence="3 4" key="1">
    <citation type="submission" date="2018-05" db="EMBL/GenBank/DDBJ databases">
        <title>Freshwater and sediment microbial communities from various areas in North America, analyzing microbe dynamics in response to fracking.</title>
        <authorList>
            <person name="Lamendella R."/>
        </authorList>
    </citation>
    <scope>NUCLEOTIDE SEQUENCE [LARGE SCALE GENOMIC DNA]</scope>
    <source>
        <strain evidence="3 4">125B1</strain>
    </source>
</reference>
<proteinExistence type="predicted"/>
<dbReference type="RefSeq" id="WP_110074922.1">
    <property type="nucleotide sequence ID" value="NZ_QGTT01000001.1"/>
</dbReference>
<evidence type="ECO:0008006" key="5">
    <source>
        <dbReference type="Google" id="ProtNLM"/>
    </source>
</evidence>
<evidence type="ECO:0000256" key="2">
    <source>
        <dbReference type="SAM" id="SignalP"/>
    </source>
</evidence>